<accession>A0ABV7IU36</accession>
<dbReference type="PRINTS" id="PR00313">
    <property type="entry name" value="CABNDNGRPT"/>
</dbReference>
<keyword evidence="3" id="KW-0732">Signal</keyword>
<sequence>MTTPTEGPDNLIGTAGADTIYGLGGNDTITGLSGDDILFGGQGDDLIYGSDDQDLILGQDGNDTAHGGGGNDTLGDGLGTDVIFGDEGDDYILVGDPRAPYENDTFDGGPGFDTIVIETFSDYDRLNFSTYVHVSGFEQLISMAILTMTIAQIGQFQAIDVPILIVGDSGSLSLTAAPSTISLNSAGNAVDLSGIVTSPYPIAVIGREGNDSVEGSQVGDHLIGGAGDDTLRGNGGNDTLTGDSGSNLLVGGAGDDTYYTDNPLDVLVEADNGGTDTIVTSNDYTLPGAFENLTLFGSSGHIGNGNAANNIIMVSGGPDTIHGGDGNDTISGGGRFLYGDAGDDQIMTGGARILIDGGSGFDSIVVQGFGFNDTIVVRDEDAIDGGNVSFLRIDFSGAEANTTLDLQAQWSGGTTLYGARGSITGARSIDTYVGSAFNDVLIAGDGLAYGFSTKASGGNDRVVGSGGPDRLVTGAGDDTLEGGGSNDTLDAGTGTDQVYGQAGNDLLMTYSAFSAGTIFDGGDGTDFLRIELFGTAALSLDLTGYWATHSLVTGGVTLRDIEKFTLLLADGDDSVVFGAGATDNLLINGWGGNDLLGTGTGDDTLDGGDGADTLVGGAGNDTYVVDQAGDTITELAGEGTDTVRTALIAYMLTAANVENLVYTGSSAASLTGNGLANQITGGGGNDTLDGGAGSDTLAGGAGNDAYVVDDVRDLAIEASGADGTDTVMASVSFTLGPNIENLVLLGSGNLVGTGNSLANAITGNAGNDVIDGGAGNDTLYGGPGADTMSGGADNDTYFVNNPGDVVIEASGQGTDEVQTSLAAYTLTANVERLFFNGTGATALTGNALANQITGGAGNDTLDGGIGADALTGGLGDDTYLVDDAGDSVVEGANGGTDTVLTVLASYTLASEVERVTFTGSGPASLTGNAASNILTGGGDNDLLLGQAGDDTLVGGAGADTLTGGAGNDSLDGGAGFDVATFGAASAQASVTRLPGGGLLVSTPVDGTDTLHAIEQVRFADGLRSFVFNAPGSVLVANFAPGAGGWSSQDIYPRHAADVNGDGKADIIGFGQAGVWVSLAGANGSFGAPTLVVSNFGQSAGWSTDDQFHRVLADVNGDGRADVIGFGIAGTWVSLATAGGSFAAPSMVVANFGANQGWSSQNGFARTMGDVNGDGSADVIGFGIAGTWVALANGDGTFQAAKFAVANFGAQQGWSSDAAFHRTLADVNGDGKADVVGFGIAGTLVALSNGDGTFGAATLTLPDFGANQGWTSNDAYPRYSADVNGDGKADLVGFGQAGTLVAFGKGDGTFTQASLDIANFGQAQGWSSDTTYHRELADLDGDGLVDIVGFGQAGVYGALNQADLLI</sequence>
<reference evidence="5" key="1">
    <citation type="journal article" date="2019" name="Int. J. Syst. Evol. Microbiol.">
        <title>The Global Catalogue of Microorganisms (GCM) 10K type strain sequencing project: providing services to taxonomists for standard genome sequencing and annotation.</title>
        <authorList>
            <consortium name="The Broad Institute Genomics Platform"/>
            <consortium name="The Broad Institute Genome Sequencing Center for Infectious Disease"/>
            <person name="Wu L."/>
            <person name="Ma J."/>
        </authorList>
    </citation>
    <scope>NUCLEOTIDE SEQUENCE [LARGE SCALE GENOMIC DNA]</scope>
    <source>
        <strain evidence="5">KCTC 42984</strain>
    </source>
</reference>
<comment type="subcellular location">
    <subcellularLocation>
        <location evidence="1">Secreted</location>
    </subcellularLocation>
</comment>
<evidence type="ECO:0000313" key="5">
    <source>
        <dbReference type="Proteomes" id="UP001595604"/>
    </source>
</evidence>
<dbReference type="InterPro" id="IPR013517">
    <property type="entry name" value="FG-GAP"/>
</dbReference>
<dbReference type="InterPro" id="IPR001343">
    <property type="entry name" value="Hemolysn_Ca-bd"/>
</dbReference>
<dbReference type="Pfam" id="PF13517">
    <property type="entry name" value="FG-GAP_3"/>
    <property type="match status" value="3"/>
</dbReference>
<dbReference type="InterPro" id="IPR011049">
    <property type="entry name" value="Serralysin-like_metalloprot_C"/>
</dbReference>
<gene>
    <name evidence="4" type="ORF">ACFOD9_10745</name>
</gene>
<proteinExistence type="predicted"/>
<evidence type="ECO:0000256" key="2">
    <source>
        <dbReference type="ARBA" id="ARBA00022525"/>
    </source>
</evidence>
<dbReference type="SUPFAM" id="SSF51120">
    <property type="entry name" value="beta-Roll"/>
    <property type="match status" value="8"/>
</dbReference>
<dbReference type="InterPro" id="IPR028994">
    <property type="entry name" value="Integrin_alpha_N"/>
</dbReference>
<keyword evidence="5" id="KW-1185">Reference proteome</keyword>
<evidence type="ECO:0000256" key="3">
    <source>
        <dbReference type="ARBA" id="ARBA00022729"/>
    </source>
</evidence>
<dbReference type="SUPFAM" id="SSF69318">
    <property type="entry name" value="Integrin alpha N-terminal domain"/>
    <property type="match status" value="1"/>
</dbReference>
<dbReference type="EMBL" id="JBHRTQ010000009">
    <property type="protein sequence ID" value="MFC3174731.1"/>
    <property type="molecule type" value="Genomic_DNA"/>
</dbReference>
<keyword evidence="2" id="KW-0964">Secreted</keyword>
<dbReference type="InterPro" id="IPR018511">
    <property type="entry name" value="Hemolysin-typ_Ca-bd_CS"/>
</dbReference>
<organism evidence="4 5">
    <name type="scientific">Novosphingobium bradum</name>
    <dbReference type="NCBI Taxonomy" id="1737444"/>
    <lineage>
        <taxon>Bacteria</taxon>
        <taxon>Pseudomonadati</taxon>
        <taxon>Pseudomonadota</taxon>
        <taxon>Alphaproteobacteria</taxon>
        <taxon>Sphingomonadales</taxon>
        <taxon>Sphingomonadaceae</taxon>
        <taxon>Novosphingobium</taxon>
    </lineage>
</organism>
<dbReference type="Pfam" id="PF00353">
    <property type="entry name" value="HemolysinCabind"/>
    <property type="match status" value="11"/>
</dbReference>
<name>A0ABV7IU36_9SPHN</name>
<dbReference type="PANTHER" id="PTHR38340">
    <property type="entry name" value="S-LAYER PROTEIN"/>
    <property type="match status" value="1"/>
</dbReference>
<dbReference type="PROSITE" id="PS00330">
    <property type="entry name" value="HEMOLYSIN_CALCIUM"/>
    <property type="match status" value="10"/>
</dbReference>
<evidence type="ECO:0000313" key="4">
    <source>
        <dbReference type="EMBL" id="MFC3174731.1"/>
    </source>
</evidence>
<protein>
    <submittedName>
        <fullName evidence="4">Beta strand repeat-containing protein</fullName>
    </submittedName>
</protein>
<dbReference type="InterPro" id="IPR050557">
    <property type="entry name" value="RTX_toxin/Mannuronan_C5-epim"/>
</dbReference>
<comment type="caution">
    <text evidence="4">The sequence shown here is derived from an EMBL/GenBank/DDBJ whole genome shotgun (WGS) entry which is preliminary data.</text>
</comment>
<evidence type="ECO:0000256" key="1">
    <source>
        <dbReference type="ARBA" id="ARBA00004613"/>
    </source>
</evidence>
<dbReference type="Proteomes" id="UP001595604">
    <property type="component" value="Unassembled WGS sequence"/>
</dbReference>
<dbReference type="Gene3D" id="2.150.10.10">
    <property type="entry name" value="Serralysin-like metalloprotease, C-terminal"/>
    <property type="match status" value="5"/>
</dbReference>
<dbReference type="RefSeq" id="WP_379510114.1">
    <property type="nucleotide sequence ID" value="NZ_JBHRTQ010000009.1"/>
</dbReference>
<dbReference type="PANTHER" id="PTHR38340:SF1">
    <property type="entry name" value="S-LAYER PROTEIN"/>
    <property type="match status" value="1"/>
</dbReference>